<keyword evidence="15" id="KW-1185">Reference proteome</keyword>
<dbReference type="Proteomes" id="UP000617743">
    <property type="component" value="Unassembled WGS sequence"/>
</dbReference>
<dbReference type="Gene3D" id="3.40.50.720">
    <property type="entry name" value="NAD(P)-binding Rossmann-like Domain"/>
    <property type="match status" value="2"/>
</dbReference>
<evidence type="ECO:0000256" key="1">
    <source>
        <dbReference type="ARBA" id="ARBA00001957"/>
    </source>
</evidence>
<dbReference type="InterPro" id="IPR032821">
    <property type="entry name" value="PKS_assoc"/>
</dbReference>
<dbReference type="InterPro" id="IPR041618">
    <property type="entry name" value="PKS_DE"/>
</dbReference>
<dbReference type="InterPro" id="IPR055123">
    <property type="entry name" value="SpnB-like_Rossmann"/>
</dbReference>
<dbReference type="SMART" id="SM00825">
    <property type="entry name" value="PKS_KS"/>
    <property type="match status" value="2"/>
</dbReference>
<dbReference type="CDD" id="cd08956">
    <property type="entry name" value="KR_3_FAS_SDR_x"/>
    <property type="match status" value="1"/>
</dbReference>
<evidence type="ECO:0000259" key="13">
    <source>
        <dbReference type="PROSITE" id="PS52019"/>
    </source>
</evidence>
<evidence type="ECO:0000256" key="10">
    <source>
        <dbReference type="SAM" id="MobiDB-lite"/>
    </source>
</evidence>
<dbReference type="PANTHER" id="PTHR43775:SF51">
    <property type="entry name" value="INACTIVE PHENOLPHTHIOCEROL SYNTHESIS POLYKETIDE SYNTHASE TYPE I PKS1-RELATED"/>
    <property type="match status" value="1"/>
</dbReference>
<gene>
    <name evidence="14" type="ORF">GCM10010383_77400</name>
</gene>
<dbReference type="InterPro" id="IPR014030">
    <property type="entry name" value="Ketoacyl_synth_N"/>
</dbReference>
<sequence>MANEETLRDYLKWVTADLHQTRQRLAELEAADLEPIAIVGMSCRYPGGVRSPEDLWQLTTSGVDAISSFPLDRGWESLGDATDSAGPAFAMEGGFLDGVGGFDPAFFGISPREALAMDPQQRLLLETSWEAFERAGITVDTLKGSRTGVFAGTTGQDYSTLLQPPPEGTGGYVLTGTSASVVSGRIAYTLGLEGPAVTVDTACSTSLVTLHLAVQALRSGECSLALAGGATVMSTPAAFYGFSDQGGLAADGRCKSFASTADGTSWSEGVGVLLLERLSDARRNGREVLAVVRGSAVNQDGASNGLTAPNGPSQQRVILQALANARLSAQDVDAVEAHGTGTRLGDPIEAEALMATYGQGRPAERPLLLGALKSNIGHTQAAAGVAGVIKMVQAVRHGVLPGTLHVDEPSSHVDWSAGAVELVTEQRAWPETGEPRRAGVSSFGMSGTNAHVIVEQAPEAEPVAAETSGGSVPIVGAGVPFLLSGKSEDALRAQADRLRLAVEDGGVLRELPAVGRALALGRSRFEHRAVVLASELEELRSGLETVALGGSAASVMRGVAGSSARPVFVFPGQGAQWQGMAAGLLESSPAFAGRMAECAAALEPFTDWRLLDVVRGEPGAPGFDRVDVVQPVLWAVMVSLAELWRACGVEPAAVIGHSQGEIAAAVVAGGLSLEDGARVVALRSRALLALSGGGGMVSVSLPVAEVRERLAAWEGRISVAAVNGPSSVVVSGEPEALEELVASCTEQDIRAKKIAVDYASHSAQVELIEAELADLLAGVTPTSGQVPFYSTLTGTLLDDTTGLDAGYWYRNLRSTVEFEQAVRAAAGDGLGVFIEVSPHPVLNLGLQETFDAAGSEAVALGTLRRDEDEAHRFMTSLAEAHVHGVGLDWQAVFAGQPTTHVDLPTYPFQHQQFWPEAREVSVAGTADPVDAEFWDVVERGDLEALAETLELGGATRDSLGEVLPVLSSWRRQRRDESTLDAWRYRVTWKPVTAAAPVLSGSWLLVVPAAEADHETVRETVRGLTRHGADVSVFTVSGTEADRGILAARLADEPEPAGVVSLLALLQGPDPEHPVMPAGLAANVELVKALGDAGRPAPLWCLTRSAVSVGRSDGPVRTEQAMNWGFGRVVALEHPERWGGLIDLPEILDDRAWTRICGVLSGGEDAEDQVAVRASGVFGRRLQRARSGQGSTGARWTPRGTVLITGGTGALGSFIAHRLVDQGAEHVVLTSRRGAHAPGARELEERLTALGARVTLAACDVADRDVLAATVQGLRDAGDRITAVVHAAGVGQLSVIDETSRAEYADVLRAKVLGAAHLHEVFGDEQLDAFILFSSISGIWGSGGQGAYGAANAYLDALAQQRRAVGLAATAMSWGAWGGAGMAKGSAEEILSRRGLPVMDPELAIDAMQDAVGHDETMLTVADVRWERFVPTFTVARPSPLLADLPEVRRILDDAAAVEAAETGDLSAFQRSLAELPENERPAAVLDLVRTEAAAVLGLADAATLEANRAFRELGFDSLTAVEVRNRLKAATGLRLSTTLVFDYPTATVLAEHLLAESLGHGDDTAVTAPAGAAADDDPIVIVGMGCRFPGDVRTPEQLWDLAATGTDAISGFPADRGWERAFADDGSGPGFTPMGGFLNGAAAFDAGFFGISPREALAMDPQQRLLLETSWEAFERSGIVPAAVRGSSTGVFIGASSQGYASDVHQPPEGVEGYLLTGTATAVISGRIAYALGLEGPAVTIDTACSSSLVALHLAAQALRQGECSMALAGGAAIMATPAVFAEFSRQGGLSSDGRCKAFAEAADGTGWGEGVGVLLLERLSDAERNGHRVLAVVRGSAINQDGASNGISAPNGPSQQRVIRQALVNAGLTADQVDAVEAHGTGTTLGDPIEAQAVLTTYGRDRDGRLPLLLGSLKSNIGHTQAAAGVAGIIKMVMALGHGVLPRTLHVDEPSTHVDWTEGAVELLTERRDWPETGHPRRCGISSFGVSGTNAHVILEQAPEHAPAAVAPPAPRTQSGPAALPWVLSARDEEALRDQAERLRTTVVADPGLDSLDVAYSLATTRSVHEHRAVVVATDRDAFLDGLVALAEQGTAAGLVREAGARGRVGVLFSGQGSQRAGMGRELYEAYPVFADAFDAVCAELDRYLDRPLREVVFDGGELLDQTQFTQAGLFALEVALFELVTSWGVKPDFLLGHSIGELSAAYVAGVLSLEDAAALVAARGRLMQALPTDGEMVSLQAAEDEVLPLLTDGVSIAALNGPRATVISGDEDAVLAIAAHFEGEGRKTKRLRVSHAFHSPRMDAMLDDFRKVAQGLTFNAPQLAIVCDVTGEVLSAEEVQNPEYWVRHVREAVRFLDGIRTLEAAGVTAFLELGPDGVLSAMAQDCVTSGSAESTFVPALRKNRDEPDALLTALAELHVRGKAVDWSAYFSEAGAGARRVDLPTYAFQHGHYWLEGGAAAGDVRAAGLGTADHPLLGAAVELGHSDEHVFTGRLSLDSHPWLADHTVMGTVLMPGTAFVELAVKAGDDVGCDHLEELTIEAPLILSPEGAVGLQLWVGPADEAGRRAVEIHSRDLGRAGAAWTRHASGTLTSGGDRPAAGDLTVWPPEGATEVPVDGLYDYLTAIGYGYGPVFQGLRGAWRLGEEVFAEVALPDGTETAAARFGLHPALLDSALHAMGLSTSHDADGDGGGRNRLPFAWNGVTLYAAGADALRVRITPKDSQDSTGTNGTTSAKGPEGVSLTLADPKGTPVAVIESLVLRTVTSAQLDGARQSTHHDSLFRLGWSPAAVDRTFPDARWAVLGADHLGLAASGVGVDAFAGLDDLAAAPTPPPAVLLAFAPSATDSAASEAVHERTAEALETVQAWLADERFTDVLMVVATRGAVAVAGEDVTDLAQAAVWGLLRSAQSEAPGRFVLVDIDDADVSAQSLVTAVACGEPQLAVRAGEILAPRLDRVAVAEPDAESVADPDAADREDADRDDADRLDTGQGGTVDQPGTVLITGASGFLGGLVARRLAERGARHLLLVSRRGGDAPNAAQLAEELAESGAEVTFAACDTSDRSALAAVLAEIPAAHPLTTVVHAAGIVDDGVLASLTPQRLADVLRPKVDAAWHLHELTKELALREFVLFSSAAGTFGGPGQANYAAANAFLDGLAQHRSAQGLPAVSLAWGPWAESGMAGRMDEADIARMARSGLAPLTQEQGIELFDTGRAAGHAVLMPTRLTAGSPQVRPDAIPPLLRGLIRGPVRPAAAGKSGPTGASAADLKQRLAAADAAERDRILLDILRTAIADVLGHGSPAAVEVTRGFLEIGFDSLTAVELRNRLNAETGLRLPSTLVFDHPSPEALAAHLRDELVEDGATSGLALLAELDRLERALGAVASDDADRAVVTDRLRGLMSAWNGGGTEAEAPGGQDLESATADEIFDLLDEELETS</sequence>
<dbReference type="SMART" id="SM01294">
    <property type="entry name" value="PKS_PP_betabranch"/>
    <property type="match status" value="2"/>
</dbReference>
<evidence type="ECO:0000256" key="3">
    <source>
        <dbReference type="ARBA" id="ARBA00022450"/>
    </source>
</evidence>
<feature type="region of interest" description="N-terminal hotdog fold" evidence="9">
    <location>
        <begin position="2471"/>
        <end position="2595"/>
    </location>
</feature>
<dbReference type="InterPro" id="IPR049900">
    <property type="entry name" value="PKS_mFAS_DH"/>
</dbReference>
<dbReference type="Gene3D" id="3.40.50.11460">
    <property type="match status" value="1"/>
</dbReference>
<evidence type="ECO:0000256" key="9">
    <source>
        <dbReference type="PROSITE-ProRule" id="PRU01363"/>
    </source>
</evidence>
<dbReference type="Gene3D" id="3.40.47.10">
    <property type="match status" value="2"/>
</dbReference>
<dbReference type="InterPro" id="IPR020807">
    <property type="entry name" value="PKS_DH"/>
</dbReference>
<evidence type="ECO:0008006" key="16">
    <source>
        <dbReference type="Google" id="ProtNLM"/>
    </source>
</evidence>
<dbReference type="PROSITE" id="PS50075">
    <property type="entry name" value="CARRIER"/>
    <property type="match status" value="2"/>
</dbReference>
<dbReference type="Pfam" id="PF08990">
    <property type="entry name" value="Docking"/>
    <property type="match status" value="1"/>
</dbReference>
<dbReference type="InterPro" id="IPR014031">
    <property type="entry name" value="Ketoacyl_synth_C"/>
</dbReference>
<dbReference type="InterPro" id="IPR014043">
    <property type="entry name" value="Acyl_transferase_dom"/>
</dbReference>
<dbReference type="SMART" id="SM00823">
    <property type="entry name" value="PKS_PP"/>
    <property type="match status" value="2"/>
</dbReference>
<organism evidence="14 15">
    <name type="scientific">Streptomyces lomondensis</name>
    <dbReference type="NCBI Taxonomy" id="68229"/>
    <lineage>
        <taxon>Bacteria</taxon>
        <taxon>Bacillati</taxon>
        <taxon>Actinomycetota</taxon>
        <taxon>Actinomycetes</taxon>
        <taxon>Kitasatosporales</taxon>
        <taxon>Streptomycetaceae</taxon>
        <taxon>Streptomyces</taxon>
    </lineage>
</organism>
<dbReference type="Pfam" id="PF16197">
    <property type="entry name" value="KAsynt_C_assoc"/>
    <property type="match status" value="2"/>
</dbReference>
<evidence type="ECO:0000259" key="12">
    <source>
        <dbReference type="PROSITE" id="PS52004"/>
    </source>
</evidence>
<dbReference type="InterPro" id="IPR018201">
    <property type="entry name" value="Ketoacyl_synth_AS"/>
</dbReference>
<protein>
    <recommendedName>
        <fullName evidence="16">Polyketide synthase</fullName>
    </recommendedName>
</protein>
<dbReference type="Gene3D" id="6.10.140.1830">
    <property type="match status" value="1"/>
</dbReference>
<dbReference type="Gene3D" id="3.30.70.3290">
    <property type="match status" value="2"/>
</dbReference>
<evidence type="ECO:0000259" key="11">
    <source>
        <dbReference type="PROSITE" id="PS50075"/>
    </source>
</evidence>
<keyword evidence="6" id="KW-0045">Antibiotic biosynthesis</keyword>
<dbReference type="InterPro" id="IPR057326">
    <property type="entry name" value="KR_dom"/>
</dbReference>
<feature type="active site" description="Proton donor; for dehydratase activity" evidence="9">
    <location>
        <position position="2669"/>
    </location>
</feature>
<keyword evidence="7" id="KW-0511">Multifunctional enzyme</keyword>
<dbReference type="InterPro" id="IPR020806">
    <property type="entry name" value="PKS_PP-bd"/>
</dbReference>
<dbReference type="CDD" id="cd00833">
    <property type="entry name" value="PKS"/>
    <property type="match status" value="2"/>
</dbReference>
<dbReference type="Gene3D" id="3.10.129.110">
    <property type="entry name" value="Polyketide synthase dehydratase"/>
    <property type="match status" value="1"/>
</dbReference>
<dbReference type="InterPro" id="IPR050091">
    <property type="entry name" value="PKS_NRPS_Biosynth_Enz"/>
</dbReference>
<dbReference type="Pfam" id="PF00698">
    <property type="entry name" value="Acyl_transf_1"/>
    <property type="match status" value="2"/>
</dbReference>
<dbReference type="InterPro" id="IPR036736">
    <property type="entry name" value="ACP-like_sf"/>
</dbReference>
<dbReference type="CDD" id="cd08952">
    <property type="entry name" value="KR_1_SDR_x"/>
    <property type="match status" value="1"/>
</dbReference>
<keyword evidence="8" id="KW-0012">Acyltransferase</keyword>
<dbReference type="InterPro" id="IPR001227">
    <property type="entry name" value="Ac_transferase_dom_sf"/>
</dbReference>
<dbReference type="Pfam" id="PF21089">
    <property type="entry name" value="PKS_DH_N"/>
    <property type="match status" value="1"/>
</dbReference>
<feature type="domain" description="Ketosynthase family 3 (KS3)" evidence="12">
    <location>
        <begin position="33"/>
        <end position="456"/>
    </location>
</feature>
<comment type="cofactor">
    <cofactor evidence="1">
        <name>pantetheine 4'-phosphate</name>
        <dbReference type="ChEBI" id="CHEBI:47942"/>
    </cofactor>
</comment>
<dbReference type="NCBIfam" id="NF045894">
    <property type="entry name" value="PKS_plus_SDR"/>
    <property type="match status" value="1"/>
</dbReference>
<dbReference type="InterPro" id="IPR016039">
    <property type="entry name" value="Thiolase-like"/>
</dbReference>
<evidence type="ECO:0000313" key="15">
    <source>
        <dbReference type="Proteomes" id="UP000617743"/>
    </source>
</evidence>
<dbReference type="SUPFAM" id="SSF52151">
    <property type="entry name" value="FabD/lysophospholipase-like"/>
    <property type="match status" value="2"/>
</dbReference>
<evidence type="ECO:0000313" key="14">
    <source>
        <dbReference type="EMBL" id="GGX35744.1"/>
    </source>
</evidence>
<evidence type="ECO:0000256" key="5">
    <source>
        <dbReference type="ARBA" id="ARBA00022679"/>
    </source>
</evidence>
<evidence type="ECO:0000256" key="4">
    <source>
        <dbReference type="ARBA" id="ARBA00022553"/>
    </source>
</evidence>
<dbReference type="EMBL" id="BMWC01000023">
    <property type="protein sequence ID" value="GGX35744.1"/>
    <property type="molecule type" value="Genomic_DNA"/>
</dbReference>
<dbReference type="Gene3D" id="3.40.366.10">
    <property type="entry name" value="Malonyl-Coenzyme A Acyl Carrier Protein, domain 2"/>
    <property type="match status" value="2"/>
</dbReference>
<evidence type="ECO:0000256" key="7">
    <source>
        <dbReference type="ARBA" id="ARBA00023268"/>
    </source>
</evidence>
<dbReference type="InterPro" id="IPR009081">
    <property type="entry name" value="PP-bd_ACP"/>
</dbReference>
<dbReference type="Pfam" id="PF22953">
    <property type="entry name" value="SpnB_Rossmann"/>
    <property type="match status" value="1"/>
</dbReference>
<dbReference type="RefSeq" id="WP_190054994.1">
    <property type="nucleotide sequence ID" value="NZ_BMWC01000023.1"/>
</dbReference>
<dbReference type="SUPFAM" id="SSF55048">
    <property type="entry name" value="Probable ACP-binding domain of malonyl-CoA ACP transacylase"/>
    <property type="match status" value="2"/>
</dbReference>
<dbReference type="SUPFAM" id="SSF51735">
    <property type="entry name" value="NAD(P)-binding Rossmann-fold domains"/>
    <property type="match status" value="4"/>
</dbReference>
<keyword evidence="5" id="KW-0808">Transferase</keyword>
<feature type="region of interest" description="Disordered" evidence="10">
    <location>
        <begin position="2714"/>
        <end position="2738"/>
    </location>
</feature>
<dbReference type="InterPro" id="IPR016036">
    <property type="entry name" value="Malonyl_transacylase_ACP-bd"/>
</dbReference>
<dbReference type="InterPro" id="IPR016035">
    <property type="entry name" value="Acyl_Trfase/lysoPLipase"/>
</dbReference>
<dbReference type="SUPFAM" id="SSF53901">
    <property type="entry name" value="Thiolase-like"/>
    <property type="match status" value="2"/>
</dbReference>
<dbReference type="InterPro" id="IPR020841">
    <property type="entry name" value="PKS_Beta-ketoAc_synthase_dom"/>
</dbReference>
<feature type="compositionally biased region" description="Basic and acidic residues" evidence="10">
    <location>
        <begin position="2968"/>
        <end position="2983"/>
    </location>
</feature>
<keyword evidence="4" id="KW-0597">Phosphoprotein</keyword>
<dbReference type="PROSITE" id="PS52004">
    <property type="entry name" value="KS3_2"/>
    <property type="match status" value="2"/>
</dbReference>
<dbReference type="SMART" id="SM00822">
    <property type="entry name" value="PKS_KR"/>
    <property type="match status" value="2"/>
</dbReference>
<dbReference type="Pfam" id="PF08659">
    <property type="entry name" value="KR"/>
    <property type="match status" value="2"/>
</dbReference>
<feature type="compositionally biased region" description="Polar residues" evidence="10">
    <location>
        <begin position="2721"/>
        <end position="2731"/>
    </location>
</feature>
<feature type="active site" description="Proton acceptor; for dehydratase activity" evidence="9">
    <location>
        <position position="2503"/>
    </location>
</feature>
<comment type="pathway">
    <text evidence="2">Antibiotic biosynthesis.</text>
</comment>
<feature type="domain" description="Ketosynthase family 3 (KS3)" evidence="12">
    <location>
        <begin position="1576"/>
        <end position="1998"/>
    </location>
</feature>
<dbReference type="Pfam" id="PF02801">
    <property type="entry name" value="Ketoacyl-synt_C"/>
    <property type="match status" value="2"/>
</dbReference>
<dbReference type="SMART" id="SM00826">
    <property type="entry name" value="PKS_DH"/>
    <property type="match status" value="1"/>
</dbReference>
<evidence type="ECO:0000256" key="6">
    <source>
        <dbReference type="ARBA" id="ARBA00023194"/>
    </source>
</evidence>
<dbReference type="SMART" id="SM00827">
    <property type="entry name" value="PKS_AT"/>
    <property type="match status" value="2"/>
</dbReference>
<dbReference type="PANTHER" id="PTHR43775">
    <property type="entry name" value="FATTY ACID SYNTHASE"/>
    <property type="match status" value="1"/>
</dbReference>
<dbReference type="InterPro" id="IPR049552">
    <property type="entry name" value="PKS_DH_N"/>
</dbReference>
<feature type="domain" description="PKS/mFAS DH" evidence="13">
    <location>
        <begin position="2471"/>
        <end position="2766"/>
    </location>
</feature>
<reference evidence="15" key="1">
    <citation type="journal article" date="2019" name="Int. J. Syst. Evol. Microbiol.">
        <title>The Global Catalogue of Microorganisms (GCM) 10K type strain sequencing project: providing services to taxonomists for standard genome sequencing and annotation.</title>
        <authorList>
            <consortium name="The Broad Institute Genomics Platform"/>
            <consortium name="The Broad Institute Genome Sequencing Center for Infectious Disease"/>
            <person name="Wu L."/>
            <person name="Ma J."/>
        </authorList>
    </citation>
    <scope>NUCLEOTIDE SEQUENCE [LARGE SCALE GENOMIC DNA]</scope>
    <source>
        <strain evidence="15">JCM 4866</strain>
    </source>
</reference>
<feature type="domain" description="Carrier" evidence="11">
    <location>
        <begin position="3276"/>
        <end position="3351"/>
    </location>
</feature>
<dbReference type="InterPro" id="IPR049551">
    <property type="entry name" value="PKS_DH_C"/>
</dbReference>
<dbReference type="Pfam" id="PF18369">
    <property type="entry name" value="PKS_DE"/>
    <property type="match status" value="1"/>
</dbReference>
<comment type="caution">
    <text evidence="14">The sequence shown here is derived from an EMBL/GenBank/DDBJ whole genome shotgun (WGS) entry which is preliminary data.</text>
</comment>
<dbReference type="Pfam" id="PF00550">
    <property type="entry name" value="PP-binding"/>
    <property type="match status" value="2"/>
</dbReference>
<dbReference type="InterPro" id="IPR013968">
    <property type="entry name" value="PKS_KR"/>
</dbReference>
<dbReference type="InterPro" id="IPR036291">
    <property type="entry name" value="NAD(P)-bd_dom_sf"/>
</dbReference>
<feature type="region of interest" description="Disordered" evidence="10">
    <location>
        <begin position="2957"/>
        <end position="2993"/>
    </location>
</feature>
<dbReference type="SUPFAM" id="SSF47336">
    <property type="entry name" value="ACP-like"/>
    <property type="match status" value="2"/>
</dbReference>
<dbReference type="PROSITE" id="PS00606">
    <property type="entry name" value="KS3_1"/>
    <property type="match status" value="2"/>
</dbReference>
<dbReference type="Gene3D" id="1.10.1200.10">
    <property type="entry name" value="ACP-like"/>
    <property type="match status" value="2"/>
</dbReference>
<dbReference type="InterPro" id="IPR006162">
    <property type="entry name" value="Ppantetheine_attach_site"/>
</dbReference>
<proteinExistence type="predicted"/>
<evidence type="ECO:0000256" key="2">
    <source>
        <dbReference type="ARBA" id="ARBA00004792"/>
    </source>
</evidence>
<evidence type="ECO:0000256" key="8">
    <source>
        <dbReference type="ARBA" id="ARBA00023315"/>
    </source>
</evidence>
<dbReference type="Pfam" id="PF00109">
    <property type="entry name" value="ketoacyl-synt"/>
    <property type="match status" value="2"/>
</dbReference>
<feature type="region of interest" description="C-terminal hotdog fold" evidence="9">
    <location>
        <begin position="2608"/>
        <end position="2766"/>
    </location>
</feature>
<dbReference type="InterPro" id="IPR015083">
    <property type="entry name" value="NorB/c/GfsB-D-like_docking"/>
</dbReference>
<feature type="domain" description="Carrier" evidence="11">
    <location>
        <begin position="1482"/>
        <end position="1557"/>
    </location>
</feature>
<dbReference type="PROSITE" id="PS52019">
    <property type="entry name" value="PKS_MFAS_DH"/>
    <property type="match status" value="1"/>
</dbReference>
<accession>A0ABQ2XVI1</accession>
<dbReference type="Pfam" id="PF14765">
    <property type="entry name" value="PS-DH"/>
    <property type="match status" value="1"/>
</dbReference>
<dbReference type="PROSITE" id="PS00012">
    <property type="entry name" value="PHOSPHOPANTETHEINE"/>
    <property type="match status" value="2"/>
</dbReference>
<dbReference type="InterPro" id="IPR042104">
    <property type="entry name" value="PKS_dehydratase_sf"/>
</dbReference>
<keyword evidence="3" id="KW-0596">Phosphopantetheine</keyword>
<name>A0ABQ2XVI1_9ACTN</name>